<dbReference type="EMBL" id="KB445799">
    <property type="protein sequence ID" value="EMD36083.1"/>
    <property type="molecule type" value="Genomic_DNA"/>
</dbReference>
<dbReference type="STRING" id="914234.M2QGB3"/>
<evidence type="ECO:0000259" key="7">
    <source>
        <dbReference type="PROSITE" id="PS51767"/>
    </source>
</evidence>
<dbReference type="HOGENOM" id="CLU_013253_1_0_1"/>
<dbReference type="AlphaFoldDB" id="M2QGB3"/>
<name>M2QGB3_CERS8</name>
<evidence type="ECO:0000256" key="1">
    <source>
        <dbReference type="ARBA" id="ARBA00007447"/>
    </source>
</evidence>
<dbReference type="Proteomes" id="UP000016930">
    <property type="component" value="Unassembled WGS sequence"/>
</dbReference>
<dbReference type="PRINTS" id="PR00792">
    <property type="entry name" value="PEPSIN"/>
</dbReference>
<dbReference type="Pfam" id="PF00026">
    <property type="entry name" value="Asp"/>
    <property type="match status" value="1"/>
</dbReference>
<keyword evidence="4" id="KW-1015">Disulfide bond</keyword>
<evidence type="ECO:0000313" key="8">
    <source>
        <dbReference type="EMBL" id="EMD36083.1"/>
    </source>
</evidence>
<dbReference type="CDD" id="cd05471">
    <property type="entry name" value="pepsin_like"/>
    <property type="match status" value="1"/>
</dbReference>
<dbReference type="InterPro" id="IPR033121">
    <property type="entry name" value="PEPTIDASE_A1"/>
</dbReference>
<comment type="similarity">
    <text evidence="1 5">Belongs to the peptidase A1 family.</text>
</comment>
<feature type="active site" evidence="3">
    <location>
        <position position="269"/>
    </location>
</feature>
<dbReference type="InterPro" id="IPR001461">
    <property type="entry name" value="Aspartic_peptidase_A1"/>
</dbReference>
<feature type="chain" id="PRO_5004023546" description="Peptidase A1 domain-containing protein" evidence="6">
    <location>
        <begin position="20"/>
        <end position="389"/>
    </location>
</feature>
<evidence type="ECO:0000256" key="2">
    <source>
        <dbReference type="ARBA" id="ARBA00022750"/>
    </source>
</evidence>
<dbReference type="SUPFAM" id="SSF50630">
    <property type="entry name" value="Acid proteases"/>
    <property type="match status" value="1"/>
</dbReference>
<dbReference type="OrthoDB" id="771136at2759"/>
<keyword evidence="6" id="KW-0732">Signal</keyword>
<keyword evidence="5" id="KW-0645">Protease</keyword>
<dbReference type="Gene3D" id="2.40.70.10">
    <property type="entry name" value="Acid Proteases"/>
    <property type="match status" value="2"/>
</dbReference>
<dbReference type="GO" id="GO:0004190">
    <property type="term" value="F:aspartic-type endopeptidase activity"/>
    <property type="evidence" value="ECO:0007669"/>
    <property type="project" value="UniProtKB-KW"/>
</dbReference>
<accession>M2QGB3</accession>
<organism evidence="8 9">
    <name type="scientific">Ceriporiopsis subvermispora (strain B)</name>
    <name type="common">White-rot fungus</name>
    <name type="synonym">Gelatoporia subvermispora</name>
    <dbReference type="NCBI Taxonomy" id="914234"/>
    <lineage>
        <taxon>Eukaryota</taxon>
        <taxon>Fungi</taxon>
        <taxon>Dikarya</taxon>
        <taxon>Basidiomycota</taxon>
        <taxon>Agaricomycotina</taxon>
        <taxon>Agaricomycetes</taxon>
        <taxon>Polyporales</taxon>
        <taxon>Gelatoporiaceae</taxon>
        <taxon>Gelatoporia</taxon>
    </lineage>
</organism>
<feature type="disulfide bond" evidence="4">
    <location>
        <begin position="307"/>
        <end position="350"/>
    </location>
</feature>
<evidence type="ECO:0000256" key="6">
    <source>
        <dbReference type="SAM" id="SignalP"/>
    </source>
</evidence>
<dbReference type="InterPro" id="IPR021109">
    <property type="entry name" value="Peptidase_aspartic_dom_sf"/>
</dbReference>
<dbReference type="InterPro" id="IPR034164">
    <property type="entry name" value="Pepsin-like_dom"/>
</dbReference>
<dbReference type="PROSITE" id="PS00141">
    <property type="entry name" value="ASP_PROTEASE"/>
    <property type="match status" value="1"/>
</dbReference>
<sequence length="389" mass="41402">MTIVLLSLIITSLAYLVVASPQPVELTARKAPRGHVAALRKRSLGPTNVPLADFFINTDLQWFGNISVGTPPQTISVVFDTGSFTLEFDSTECGAPCAGQVAFDPSKSSTFIQGNEVSELDFATGVGVDPVVDNDYVLTIRNGFDTVSVGGLTVKNQSLFTIINQTAPFDIDPFSGILGLSSITDPEFFFGGLIEEGLPALFGMLLTPKAVGHAELTLGGFDESKFIGPLTFAPLSAEADEQWALDSPGITVNGKTTPLLASNRSIIFDSGTSNIVFDQNTTEAMNALISPNIKPFPAEPGAFGIPCDKVSELKAEIDFAFIGEGSKVFHLNIPTSELNVGPFKSDPTICQTLINSFPDLELVGGSLLKHYYSVWDIGGQRMGFAPNGH</sequence>
<evidence type="ECO:0000256" key="4">
    <source>
        <dbReference type="PIRSR" id="PIRSR601461-2"/>
    </source>
</evidence>
<dbReference type="GO" id="GO:0006508">
    <property type="term" value="P:proteolysis"/>
    <property type="evidence" value="ECO:0007669"/>
    <property type="project" value="UniProtKB-KW"/>
</dbReference>
<keyword evidence="2 5" id="KW-0064">Aspartyl protease</keyword>
<keyword evidence="9" id="KW-1185">Reference proteome</keyword>
<dbReference type="PANTHER" id="PTHR47966:SF51">
    <property type="entry name" value="BETA-SITE APP-CLEAVING ENZYME, ISOFORM A-RELATED"/>
    <property type="match status" value="1"/>
</dbReference>
<reference evidence="8 9" key="1">
    <citation type="journal article" date="2012" name="Proc. Natl. Acad. Sci. U.S.A.">
        <title>Comparative genomics of Ceriporiopsis subvermispora and Phanerochaete chrysosporium provide insight into selective ligninolysis.</title>
        <authorList>
            <person name="Fernandez-Fueyo E."/>
            <person name="Ruiz-Duenas F.J."/>
            <person name="Ferreira P."/>
            <person name="Floudas D."/>
            <person name="Hibbett D.S."/>
            <person name="Canessa P."/>
            <person name="Larrondo L.F."/>
            <person name="James T.Y."/>
            <person name="Seelenfreund D."/>
            <person name="Lobos S."/>
            <person name="Polanco R."/>
            <person name="Tello M."/>
            <person name="Honda Y."/>
            <person name="Watanabe T."/>
            <person name="Watanabe T."/>
            <person name="Ryu J.S."/>
            <person name="Kubicek C.P."/>
            <person name="Schmoll M."/>
            <person name="Gaskell J."/>
            <person name="Hammel K.E."/>
            <person name="St John F.J."/>
            <person name="Vanden Wymelenberg A."/>
            <person name="Sabat G."/>
            <person name="Splinter BonDurant S."/>
            <person name="Syed K."/>
            <person name="Yadav J.S."/>
            <person name="Doddapaneni H."/>
            <person name="Subramanian V."/>
            <person name="Lavin J.L."/>
            <person name="Oguiza J.A."/>
            <person name="Perez G."/>
            <person name="Pisabarro A.G."/>
            <person name="Ramirez L."/>
            <person name="Santoyo F."/>
            <person name="Master E."/>
            <person name="Coutinho P.M."/>
            <person name="Henrissat B."/>
            <person name="Lombard V."/>
            <person name="Magnuson J.K."/>
            <person name="Kuees U."/>
            <person name="Hori C."/>
            <person name="Igarashi K."/>
            <person name="Samejima M."/>
            <person name="Held B.W."/>
            <person name="Barry K.W."/>
            <person name="LaButti K.M."/>
            <person name="Lapidus A."/>
            <person name="Lindquist E.A."/>
            <person name="Lucas S.M."/>
            <person name="Riley R."/>
            <person name="Salamov A.A."/>
            <person name="Hoffmeister D."/>
            <person name="Schwenk D."/>
            <person name="Hadar Y."/>
            <person name="Yarden O."/>
            <person name="de Vries R.P."/>
            <person name="Wiebenga A."/>
            <person name="Stenlid J."/>
            <person name="Eastwood D."/>
            <person name="Grigoriev I.V."/>
            <person name="Berka R.M."/>
            <person name="Blanchette R.A."/>
            <person name="Kersten P."/>
            <person name="Martinez A.T."/>
            <person name="Vicuna R."/>
            <person name="Cullen D."/>
        </authorList>
    </citation>
    <scope>NUCLEOTIDE SEQUENCE [LARGE SCALE GENOMIC DNA]</scope>
    <source>
        <strain evidence="8 9">B</strain>
    </source>
</reference>
<keyword evidence="5" id="KW-0378">Hydrolase</keyword>
<feature type="active site" evidence="3">
    <location>
        <position position="80"/>
    </location>
</feature>
<gene>
    <name evidence="8" type="ORF">CERSUDRAFT_115988</name>
</gene>
<feature type="domain" description="Peptidase A1" evidence="7">
    <location>
        <begin position="62"/>
        <end position="385"/>
    </location>
</feature>
<evidence type="ECO:0000313" key="9">
    <source>
        <dbReference type="Proteomes" id="UP000016930"/>
    </source>
</evidence>
<proteinExistence type="inferred from homology"/>
<dbReference type="InterPro" id="IPR001969">
    <property type="entry name" value="Aspartic_peptidase_AS"/>
</dbReference>
<evidence type="ECO:0000256" key="5">
    <source>
        <dbReference type="RuleBase" id="RU000454"/>
    </source>
</evidence>
<dbReference type="PANTHER" id="PTHR47966">
    <property type="entry name" value="BETA-SITE APP-CLEAVING ENZYME, ISOFORM A-RELATED"/>
    <property type="match status" value="1"/>
</dbReference>
<protein>
    <recommendedName>
        <fullName evidence="7">Peptidase A1 domain-containing protein</fullName>
    </recommendedName>
</protein>
<dbReference type="PROSITE" id="PS51767">
    <property type="entry name" value="PEPTIDASE_A1"/>
    <property type="match status" value="1"/>
</dbReference>
<feature type="signal peptide" evidence="6">
    <location>
        <begin position="1"/>
        <end position="19"/>
    </location>
</feature>
<evidence type="ECO:0000256" key="3">
    <source>
        <dbReference type="PIRSR" id="PIRSR601461-1"/>
    </source>
</evidence>